<sequence length="459" mass="51457">MIEMKSKQQEVYTISTDDCSIEENIKCKLTVDKECKYEPYDHGNMKQPINYCGAVVHLVRCTIGSGILVLPSVFFSVGYLIGIVGTLIIALLYVGNVHALLFSEYELCKKLKVRNLTFTGLVEKSFENGPKRLRKLGPFFKGMLCFYYGVPSGVALYLIIIADNTKTILQYYFDVELGTVESISVVALLITSLCLIPKLKFLVPLSILTNVFSIINIGIILLYSLNFEAWKLNAEAIQDVNQIPKFFAVVLQSLIATGMILPLKNDMKKPKDFATSLGVLNVSFFLLTLLFGVFGLVGSLNYGAEVEPNILSNLPKGKTITISVYILYTLSLCVTYTLLFYVYFDTVWSNFLQQHLSQSKHENKCKYALRVAINVCAYLMAIAVPNFQLFTSIVGTVGIIIEIGLPSFLQLLVLWAIKVKSAVFRYSLFKNTIVILIAIIMFCMSTEQCVQDVIKLYNK</sequence>
<evidence type="ECO:0000259" key="6">
    <source>
        <dbReference type="Pfam" id="PF01490"/>
    </source>
</evidence>
<name>A0AAN9XZZ1_9HEMI</name>
<dbReference type="InterPro" id="IPR013057">
    <property type="entry name" value="AA_transpt_TM"/>
</dbReference>
<keyword evidence="4 5" id="KW-0472">Membrane</keyword>
<dbReference type="GO" id="GO:0015179">
    <property type="term" value="F:L-amino acid transmembrane transporter activity"/>
    <property type="evidence" value="ECO:0007669"/>
    <property type="project" value="TreeGrafter"/>
</dbReference>
<protein>
    <recommendedName>
        <fullName evidence="6">Amino acid transporter transmembrane domain-containing protein</fullName>
    </recommendedName>
</protein>
<feature type="transmembrane region" description="Helical" evidence="5">
    <location>
        <begin position="139"/>
        <end position="162"/>
    </location>
</feature>
<accession>A0AAN9XZZ1</accession>
<reference evidence="7 8" key="1">
    <citation type="submission" date="2024-03" db="EMBL/GenBank/DDBJ databases">
        <title>Adaptation during the transition from Ophiocordyceps entomopathogen to insect associate is accompanied by gene loss and intensified selection.</title>
        <authorList>
            <person name="Ward C.M."/>
            <person name="Onetto C.A."/>
            <person name="Borneman A.R."/>
        </authorList>
    </citation>
    <scope>NUCLEOTIDE SEQUENCE [LARGE SCALE GENOMIC DNA]</scope>
    <source>
        <strain evidence="7">AWRI1</strain>
        <tissue evidence="7">Single Adult Female</tissue>
    </source>
</reference>
<feature type="transmembrane region" description="Helical" evidence="5">
    <location>
        <begin position="51"/>
        <end position="73"/>
    </location>
</feature>
<dbReference type="PANTHER" id="PTHR22950">
    <property type="entry name" value="AMINO ACID TRANSPORTER"/>
    <property type="match status" value="1"/>
</dbReference>
<feature type="transmembrane region" description="Helical" evidence="5">
    <location>
        <begin position="243"/>
        <end position="261"/>
    </location>
</feature>
<feature type="transmembrane region" description="Helical" evidence="5">
    <location>
        <begin position="79"/>
        <end position="102"/>
    </location>
</feature>
<evidence type="ECO:0000256" key="2">
    <source>
        <dbReference type="ARBA" id="ARBA00022692"/>
    </source>
</evidence>
<gene>
    <name evidence="7" type="ORF">V9T40_013010</name>
</gene>
<feature type="transmembrane region" description="Helical" evidence="5">
    <location>
        <begin position="322"/>
        <end position="344"/>
    </location>
</feature>
<dbReference type="PANTHER" id="PTHR22950:SF349">
    <property type="entry name" value="AMINO ACID TRANSPORTER TRANSMEMBRANE DOMAIN-CONTAINING PROTEIN"/>
    <property type="match status" value="1"/>
</dbReference>
<comment type="caution">
    <text evidence="7">The sequence shown here is derived from an EMBL/GenBank/DDBJ whole genome shotgun (WGS) entry which is preliminary data.</text>
</comment>
<keyword evidence="8" id="KW-1185">Reference proteome</keyword>
<dbReference type="AlphaFoldDB" id="A0AAN9XZZ1"/>
<comment type="subcellular location">
    <subcellularLocation>
        <location evidence="1">Membrane</location>
        <topology evidence="1">Multi-pass membrane protein</topology>
    </subcellularLocation>
</comment>
<dbReference type="Pfam" id="PF01490">
    <property type="entry name" value="Aa_trans"/>
    <property type="match status" value="1"/>
</dbReference>
<dbReference type="GO" id="GO:0005774">
    <property type="term" value="C:vacuolar membrane"/>
    <property type="evidence" value="ECO:0007669"/>
    <property type="project" value="TreeGrafter"/>
</dbReference>
<proteinExistence type="predicted"/>
<keyword evidence="3 5" id="KW-1133">Transmembrane helix</keyword>
<feature type="transmembrane region" description="Helical" evidence="5">
    <location>
        <begin position="177"/>
        <end position="196"/>
    </location>
</feature>
<evidence type="ECO:0000256" key="4">
    <source>
        <dbReference type="ARBA" id="ARBA00023136"/>
    </source>
</evidence>
<evidence type="ECO:0000313" key="8">
    <source>
        <dbReference type="Proteomes" id="UP001367676"/>
    </source>
</evidence>
<dbReference type="EMBL" id="JBBCAQ010000036">
    <property type="protein sequence ID" value="KAK7576724.1"/>
    <property type="molecule type" value="Genomic_DNA"/>
</dbReference>
<dbReference type="Proteomes" id="UP001367676">
    <property type="component" value="Unassembled WGS sequence"/>
</dbReference>
<organism evidence="7 8">
    <name type="scientific">Parthenolecanium corni</name>
    <dbReference type="NCBI Taxonomy" id="536013"/>
    <lineage>
        <taxon>Eukaryota</taxon>
        <taxon>Metazoa</taxon>
        <taxon>Ecdysozoa</taxon>
        <taxon>Arthropoda</taxon>
        <taxon>Hexapoda</taxon>
        <taxon>Insecta</taxon>
        <taxon>Pterygota</taxon>
        <taxon>Neoptera</taxon>
        <taxon>Paraneoptera</taxon>
        <taxon>Hemiptera</taxon>
        <taxon>Sternorrhyncha</taxon>
        <taxon>Coccoidea</taxon>
        <taxon>Coccidae</taxon>
        <taxon>Parthenolecanium</taxon>
    </lineage>
</organism>
<keyword evidence="2 5" id="KW-0812">Transmembrane</keyword>
<evidence type="ECO:0000256" key="3">
    <source>
        <dbReference type="ARBA" id="ARBA00022989"/>
    </source>
</evidence>
<feature type="transmembrane region" description="Helical" evidence="5">
    <location>
        <begin position="393"/>
        <end position="416"/>
    </location>
</feature>
<feature type="domain" description="Amino acid transporter transmembrane" evidence="6">
    <location>
        <begin position="52"/>
        <end position="446"/>
    </location>
</feature>
<feature type="transmembrane region" description="Helical" evidence="5">
    <location>
        <begin position="423"/>
        <end position="442"/>
    </location>
</feature>
<feature type="transmembrane region" description="Helical" evidence="5">
    <location>
        <begin position="201"/>
        <end position="223"/>
    </location>
</feature>
<feature type="transmembrane region" description="Helical" evidence="5">
    <location>
        <begin position="273"/>
        <end position="302"/>
    </location>
</feature>
<feature type="transmembrane region" description="Helical" evidence="5">
    <location>
        <begin position="367"/>
        <end position="387"/>
    </location>
</feature>
<evidence type="ECO:0000256" key="1">
    <source>
        <dbReference type="ARBA" id="ARBA00004141"/>
    </source>
</evidence>
<evidence type="ECO:0000313" key="7">
    <source>
        <dbReference type="EMBL" id="KAK7576724.1"/>
    </source>
</evidence>
<evidence type="ECO:0000256" key="5">
    <source>
        <dbReference type="SAM" id="Phobius"/>
    </source>
</evidence>